<keyword evidence="3" id="KW-1185">Reference proteome</keyword>
<name>A0A1E5PH05_9ACTN</name>
<dbReference type="OrthoDB" id="3933685at2"/>
<dbReference type="RefSeq" id="WP_069774685.1">
    <property type="nucleotide sequence ID" value="NZ_MEHJ01000001.1"/>
</dbReference>
<protein>
    <submittedName>
        <fullName evidence="2">Uncharacterized protein</fullName>
    </submittedName>
</protein>
<dbReference type="SUPFAM" id="SSF82171">
    <property type="entry name" value="DPP6 N-terminal domain-like"/>
    <property type="match status" value="1"/>
</dbReference>
<gene>
    <name evidence="2" type="ORF">AS594_34615</name>
</gene>
<reference evidence="2 3" key="1">
    <citation type="submission" date="2016-08" db="EMBL/GenBank/DDBJ databases">
        <title>Complete genome sequence of Streptomyces agglomeratus strain 6-3-2, a novel anti-MRSA actinomycete isolated from Wuli of Tebit, China.</title>
        <authorList>
            <person name="Chen X."/>
        </authorList>
    </citation>
    <scope>NUCLEOTIDE SEQUENCE [LARGE SCALE GENOMIC DNA]</scope>
    <source>
        <strain evidence="2 3">6-3-2</strain>
    </source>
</reference>
<evidence type="ECO:0000313" key="2">
    <source>
        <dbReference type="EMBL" id="OEJ28812.1"/>
    </source>
</evidence>
<feature type="compositionally biased region" description="Low complexity" evidence="1">
    <location>
        <begin position="8"/>
        <end position="19"/>
    </location>
</feature>
<feature type="region of interest" description="Disordered" evidence="1">
    <location>
        <begin position="1"/>
        <end position="33"/>
    </location>
</feature>
<dbReference type="AlphaFoldDB" id="A0A1E5PH05"/>
<dbReference type="EMBL" id="MEHJ01000001">
    <property type="protein sequence ID" value="OEJ28812.1"/>
    <property type="molecule type" value="Genomic_DNA"/>
</dbReference>
<evidence type="ECO:0000313" key="3">
    <source>
        <dbReference type="Proteomes" id="UP000095759"/>
    </source>
</evidence>
<accession>A0A1E5PH05</accession>
<evidence type="ECO:0000256" key="1">
    <source>
        <dbReference type="SAM" id="MobiDB-lite"/>
    </source>
</evidence>
<proteinExistence type="predicted"/>
<organism evidence="2 3">
    <name type="scientific">Streptomyces agglomeratus</name>
    <dbReference type="NCBI Taxonomy" id="285458"/>
    <lineage>
        <taxon>Bacteria</taxon>
        <taxon>Bacillati</taxon>
        <taxon>Actinomycetota</taxon>
        <taxon>Actinomycetes</taxon>
        <taxon>Kitasatosporales</taxon>
        <taxon>Streptomycetaceae</taxon>
        <taxon>Streptomyces</taxon>
    </lineage>
</organism>
<comment type="caution">
    <text evidence="2">The sequence shown here is derived from an EMBL/GenBank/DDBJ whole genome shotgun (WGS) entry which is preliminary data.</text>
</comment>
<sequence>MIAAVGCTATDDGAAPAGTRPSTGATGAGPDRTRPVLAFVQPEKRAVMLADAAGRTWLAARTGANPPAEVVWSPDADRLAWLDGEGSGGTGELHIYDVAKGRLHSQPCPCRGVGFLGQDLATLAVDGTSLALFPSGSPTERTRRVPLSKGQGAYAQLADGGPDDVVIFGVLPEGPGITRGQGVVSAVDRRGTVRGLLPAKKPSTFTDALRAPDGKALAWGTSDSGGACWTRSTLLTHSGGTAEEPVRHLPEDAAFRRALIGDRQRSLTSFAWAGDGLTVTYGPLEGCQVLGPERFVSYYVRDGVRTFLGTGMIGIALGADGRVARLADDSSSAGLTRAPSGIASYTGTLTLTLGSREQPLGKGVSAFAFTPAETAAVRPPAAAAQPPDAAVTTADDHGKKLPEAVVRLARQIEEAAVRGDTARLVALCGTCRAGVHEWIRGEGGAAAVLRAIRAHPGRNGDEGLMYPGLSSCVDQPEQDITCTLQQLRDVALLGLRPDEDDVDYGGIVYTTWSGGPTMVPLVVRTDAKGEALWTGLAAG</sequence>
<dbReference type="Proteomes" id="UP000095759">
    <property type="component" value="Unassembled WGS sequence"/>
</dbReference>
<dbReference type="STRING" id="285458.BGM19_01885"/>